<dbReference type="SMART" id="SM00471">
    <property type="entry name" value="HDc"/>
    <property type="match status" value="1"/>
</dbReference>
<dbReference type="InterPro" id="IPR003018">
    <property type="entry name" value="GAF"/>
</dbReference>
<dbReference type="InterPro" id="IPR029016">
    <property type="entry name" value="GAF-like_dom_sf"/>
</dbReference>
<name>C9YDQ2_CURXX</name>
<dbReference type="CDD" id="cd00077">
    <property type="entry name" value="HDc"/>
    <property type="match status" value="1"/>
</dbReference>
<dbReference type="AlphaFoldDB" id="C9YDQ2"/>
<dbReference type="GO" id="GO:0008081">
    <property type="term" value="F:phosphoric diester hydrolase activity"/>
    <property type="evidence" value="ECO:0007669"/>
    <property type="project" value="UniProtKB-ARBA"/>
</dbReference>
<proteinExistence type="predicted"/>
<organism evidence="2">
    <name type="scientific">Curvibacter symbiont subsp. Hydra magnipapillata</name>
    <dbReference type="NCBI Taxonomy" id="667019"/>
    <lineage>
        <taxon>Bacteria</taxon>
        <taxon>Pseudomonadati</taxon>
        <taxon>Pseudomonadota</taxon>
        <taxon>Betaproteobacteria</taxon>
        <taxon>Burkholderiales</taxon>
        <taxon>Comamonadaceae</taxon>
        <taxon>Curvibacter</taxon>
    </lineage>
</organism>
<gene>
    <name evidence="2" type="ORF">Csp_F37490</name>
</gene>
<dbReference type="Pfam" id="PF13185">
    <property type="entry name" value="GAF_2"/>
    <property type="match status" value="1"/>
</dbReference>
<dbReference type="Gene3D" id="1.10.3210.10">
    <property type="entry name" value="Hypothetical protein af1432"/>
    <property type="match status" value="1"/>
</dbReference>
<evidence type="ECO:0000259" key="1">
    <source>
        <dbReference type="PROSITE" id="PS51832"/>
    </source>
</evidence>
<reference evidence="2" key="1">
    <citation type="journal article" date="2010" name="Nature">
        <title>The Dynamic genome of Hydra.</title>
        <authorList>
            <person name="Chapman J.A."/>
            <person name="Kirkness E.F."/>
            <person name="Simakov O."/>
            <person name="Hampson S.E."/>
            <person name="Mitros T."/>
            <person name="Weinmaier T."/>
            <person name="Rattei T."/>
            <person name="Balasubramanian P.G."/>
            <person name="Borman J."/>
            <person name="Busam D."/>
            <person name="Disbennett K."/>
            <person name="Pfannkoch C."/>
            <person name="Sumin N."/>
            <person name="Sutton G."/>
            <person name="Viswanathan L."/>
            <person name="Walenz B."/>
            <person name="Goodstein D.M."/>
            <person name="Hellsten U."/>
            <person name="Kawashima T."/>
            <person name="Prochnik S.E."/>
            <person name="Putnam N.H."/>
            <person name="Shu S."/>
            <person name="Blumberg B."/>
            <person name="Dana C.E."/>
            <person name="Gee L."/>
            <person name="Kibler D.F."/>
            <person name="Law L."/>
            <person name="Lindgens D."/>
            <person name="Martinez D.E."/>
            <person name="Peng J."/>
            <person name="Wigge P.A."/>
            <person name="Bertulat B."/>
            <person name="Guder C."/>
            <person name="Nakamura Y."/>
            <person name="Ozbek S."/>
            <person name="Watanabe H."/>
            <person name="Khalturin K."/>
            <person name="Hemmrich G."/>
            <person name="Franke A."/>
            <person name="Augustin R."/>
            <person name="Fraune S."/>
            <person name="Hayakawa E."/>
            <person name="Hayakawa S."/>
            <person name="Hirose M."/>
            <person name="Hwang J."/>
            <person name="Ikeo K."/>
            <person name="Nishimiya-Fujisawa C."/>
            <person name="Ogura A."/>
            <person name="Takahashi T."/>
            <person name="Steinmetz P.R."/>
            <person name="Zhang X."/>
            <person name="Aufschnaiter R."/>
            <person name="Eder M.K."/>
            <person name="Gorny A.K."/>
            <person name="Salvenmoser W."/>
            <person name="Heimberg A.M."/>
            <person name="Wheeler B.M."/>
            <person name="Peterson K.J."/>
            <person name="Boettger A."/>
            <person name="Tischler P."/>
            <person name="Wolf A."/>
            <person name="Gojobori T."/>
            <person name="Remington K.A."/>
            <person name="Strausberg R.L."/>
            <person name="Venter J."/>
            <person name="Technau U."/>
            <person name="Hobmayer B."/>
            <person name="Bosch T.C."/>
            <person name="Holstein T.W."/>
            <person name="Fujisawa T."/>
            <person name="Bode H.R."/>
            <person name="David C.N."/>
            <person name="Rokhsar D.S."/>
            <person name="Steele R.E."/>
        </authorList>
    </citation>
    <scope>NUCLEOTIDE SEQUENCE</scope>
</reference>
<sequence>MAAMKLYPILSALSPHHVVESAPYGGLAPQLEMIHRLVNSRVAVVDRIAVVTHDPHTGLLKTLVSNNRDDGALQHYEVALADVPTLSELALQRGTRVIHNMAETFQSPSIPNYWLKHHHYQSSVTTPVYQGDVLAGFLFYDSRQLHAFTDADVEELREFTDLIAHLFLTQRRLARGIVSAIQVAVDLARSRDFETGQHLERIAYYSRIMARALAVSHDLSDAYIEYLELFSPLHDIGKVGIPDHILLKPGRLDAAEYEIMKRHVAMGESIIGRISQDLGLQGSMQEQIMRNIVSTHHERGDGSGYPRGLTMEQIPLEGRIVAVADVYDALSNRRAYKNSWDDEAVCAELRAEANAGLLDKDCVEALLSAKEERASIKQRFADVREPGEYA</sequence>
<evidence type="ECO:0000313" key="2">
    <source>
        <dbReference type="EMBL" id="CBA31430.1"/>
    </source>
</evidence>
<dbReference type="Pfam" id="PF13487">
    <property type="entry name" value="HD_5"/>
    <property type="match status" value="1"/>
</dbReference>
<dbReference type="SUPFAM" id="SSF109604">
    <property type="entry name" value="HD-domain/PDEase-like"/>
    <property type="match status" value="1"/>
</dbReference>
<dbReference type="Gene3D" id="3.30.450.40">
    <property type="match status" value="1"/>
</dbReference>
<dbReference type="PROSITE" id="PS51832">
    <property type="entry name" value="HD_GYP"/>
    <property type="match status" value="1"/>
</dbReference>
<dbReference type="EMBL" id="FN543106">
    <property type="protein sequence ID" value="CBA31430.1"/>
    <property type="molecule type" value="Genomic_DNA"/>
</dbReference>
<dbReference type="InterPro" id="IPR052020">
    <property type="entry name" value="Cyclic_di-GMP/3'3'-cGAMP_PDE"/>
</dbReference>
<feature type="domain" description="HD-GYP" evidence="1">
    <location>
        <begin position="173"/>
        <end position="382"/>
    </location>
</feature>
<dbReference type="InterPro" id="IPR003607">
    <property type="entry name" value="HD/PDEase_dom"/>
</dbReference>
<protein>
    <recommendedName>
        <fullName evidence="1">HD-GYP domain-containing protein</fullName>
    </recommendedName>
</protein>
<dbReference type="InterPro" id="IPR037522">
    <property type="entry name" value="HD_GYP_dom"/>
</dbReference>
<dbReference type="PANTHER" id="PTHR45228">
    <property type="entry name" value="CYCLIC DI-GMP PHOSPHODIESTERASE TM_0186-RELATED"/>
    <property type="match status" value="1"/>
</dbReference>
<accession>C9YDQ2</accession>
<dbReference type="SUPFAM" id="SSF55781">
    <property type="entry name" value="GAF domain-like"/>
    <property type="match status" value="1"/>
</dbReference>